<dbReference type="KEGG" id="peh:Spb1_34010"/>
<feature type="compositionally biased region" description="Low complexity" evidence="1">
    <location>
        <begin position="23"/>
        <end position="36"/>
    </location>
</feature>
<name>A0A518GS89_9PLAN</name>
<sequence length="113" mass="11473">MKQVVLSLGCAIAVALVSGCDSKPAAKTTTPPVAAPGHSGVGGEMAPTSEKPAAAEMPADPKPAETKAEEPKAEEAKPAEPKAEAPKAEEAKPAEPKVEEPKAEEPKKDAENP</sequence>
<dbReference type="EMBL" id="CP036299">
    <property type="protein sequence ID" value="QDV31457.1"/>
    <property type="molecule type" value="Genomic_DNA"/>
</dbReference>
<accession>A0A518GS89</accession>
<gene>
    <name evidence="2" type="ORF">Spb1_34010</name>
</gene>
<keyword evidence="3" id="KW-1185">Reference proteome</keyword>
<reference evidence="2 3" key="1">
    <citation type="submission" date="2019-02" db="EMBL/GenBank/DDBJ databases">
        <title>Deep-cultivation of Planctomycetes and their phenomic and genomic characterization uncovers novel biology.</title>
        <authorList>
            <person name="Wiegand S."/>
            <person name="Jogler M."/>
            <person name="Boedeker C."/>
            <person name="Pinto D."/>
            <person name="Vollmers J."/>
            <person name="Rivas-Marin E."/>
            <person name="Kohn T."/>
            <person name="Peeters S.H."/>
            <person name="Heuer A."/>
            <person name="Rast P."/>
            <person name="Oberbeckmann S."/>
            <person name="Bunk B."/>
            <person name="Jeske O."/>
            <person name="Meyerdierks A."/>
            <person name="Storesund J.E."/>
            <person name="Kallscheuer N."/>
            <person name="Luecker S."/>
            <person name="Lage O.M."/>
            <person name="Pohl T."/>
            <person name="Merkel B.J."/>
            <person name="Hornburger P."/>
            <person name="Mueller R.-W."/>
            <person name="Bruemmer F."/>
            <person name="Labrenz M."/>
            <person name="Spormann A.M."/>
            <person name="Op den Camp H."/>
            <person name="Overmann J."/>
            <person name="Amann R."/>
            <person name="Jetten M.S.M."/>
            <person name="Mascher T."/>
            <person name="Medema M.H."/>
            <person name="Devos D.P."/>
            <person name="Kaster A.-K."/>
            <person name="Ovreas L."/>
            <person name="Rohde M."/>
            <person name="Galperin M.Y."/>
            <person name="Jogler C."/>
        </authorList>
    </citation>
    <scope>NUCLEOTIDE SEQUENCE [LARGE SCALE GENOMIC DNA]</scope>
    <source>
        <strain evidence="2 3">Spb1</strain>
    </source>
</reference>
<dbReference type="AlphaFoldDB" id="A0A518GS89"/>
<organism evidence="2 3">
    <name type="scientific">Planctopirus ephydatiae</name>
    <dbReference type="NCBI Taxonomy" id="2528019"/>
    <lineage>
        <taxon>Bacteria</taxon>
        <taxon>Pseudomonadati</taxon>
        <taxon>Planctomycetota</taxon>
        <taxon>Planctomycetia</taxon>
        <taxon>Planctomycetales</taxon>
        <taxon>Planctomycetaceae</taxon>
        <taxon>Planctopirus</taxon>
    </lineage>
</organism>
<feature type="region of interest" description="Disordered" evidence="1">
    <location>
        <begin position="19"/>
        <end position="113"/>
    </location>
</feature>
<dbReference type="Proteomes" id="UP000315349">
    <property type="component" value="Chromosome"/>
</dbReference>
<dbReference type="RefSeq" id="WP_186377634.1">
    <property type="nucleotide sequence ID" value="NZ_CP036299.1"/>
</dbReference>
<evidence type="ECO:0000256" key="1">
    <source>
        <dbReference type="SAM" id="MobiDB-lite"/>
    </source>
</evidence>
<feature type="compositionally biased region" description="Basic and acidic residues" evidence="1">
    <location>
        <begin position="62"/>
        <end position="113"/>
    </location>
</feature>
<protein>
    <submittedName>
        <fullName evidence="2">Uncharacterized protein</fullName>
    </submittedName>
</protein>
<proteinExistence type="predicted"/>
<evidence type="ECO:0000313" key="2">
    <source>
        <dbReference type="EMBL" id="QDV31457.1"/>
    </source>
</evidence>
<evidence type="ECO:0000313" key="3">
    <source>
        <dbReference type="Proteomes" id="UP000315349"/>
    </source>
</evidence>
<dbReference type="PROSITE" id="PS51257">
    <property type="entry name" value="PROKAR_LIPOPROTEIN"/>
    <property type="match status" value="1"/>
</dbReference>